<accession>A0ABW3C055</accession>
<dbReference type="EMBL" id="JBHTIK010000002">
    <property type="protein sequence ID" value="MFD0847828.1"/>
    <property type="molecule type" value="Genomic_DNA"/>
</dbReference>
<evidence type="ECO:0000256" key="1">
    <source>
        <dbReference type="ARBA" id="ARBA00006484"/>
    </source>
</evidence>
<sequence>MSDTLSALLSTGFEGAIAIVAGGAGGVGAAVVSQLTAHGARVVVASRSGDALDPARAAPACGEAITAALDLTDPASIRAFADWAGAVLGRLDLLVNSAGVTRSVPLGRLDQLDDALIDLVMTSNASGVIRLIRDLQPLLDRGEQPCIVNISSVAARTGVGSNIAYVGAKAAMDAVTRALAKALAPRIRVLGIAPSALDTPFAKGRGQDFIDRTVAATPLGRLATTTEVANAVLCAARLLTATTGIVIAVDGGRHL</sequence>
<reference evidence="5" key="1">
    <citation type="journal article" date="2019" name="Int. J. Syst. Evol. Microbiol.">
        <title>The Global Catalogue of Microorganisms (GCM) 10K type strain sequencing project: providing services to taxonomists for standard genome sequencing and annotation.</title>
        <authorList>
            <consortium name="The Broad Institute Genomics Platform"/>
            <consortium name="The Broad Institute Genome Sequencing Center for Infectious Disease"/>
            <person name="Wu L."/>
            <person name="Ma J."/>
        </authorList>
    </citation>
    <scope>NUCLEOTIDE SEQUENCE [LARGE SCALE GENOMIC DNA]</scope>
    <source>
        <strain evidence="5">CCUG 52537</strain>
    </source>
</reference>
<feature type="domain" description="Ketoreductase" evidence="3">
    <location>
        <begin position="16"/>
        <end position="199"/>
    </location>
</feature>
<organism evidence="4 5">
    <name type="scientific">Sphingosinicella xenopeptidilytica</name>
    <dbReference type="NCBI Taxonomy" id="364098"/>
    <lineage>
        <taxon>Bacteria</taxon>
        <taxon>Pseudomonadati</taxon>
        <taxon>Pseudomonadota</taxon>
        <taxon>Alphaproteobacteria</taxon>
        <taxon>Sphingomonadales</taxon>
        <taxon>Sphingosinicellaceae</taxon>
        <taxon>Sphingosinicella</taxon>
    </lineage>
</organism>
<comment type="similarity">
    <text evidence="1">Belongs to the short-chain dehydrogenases/reductases (SDR) family.</text>
</comment>
<dbReference type="CDD" id="cd05233">
    <property type="entry name" value="SDR_c"/>
    <property type="match status" value="1"/>
</dbReference>
<dbReference type="SMART" id="SM00822">
    <property type="entry name" value="PKS_KR"/>
    <property type="match status" value="1"/>
</dbReference>
<dbReference type="RefSeq" id="WP_381487507.1">
    <property type="nucleotide sequence ID" value="NZ_JBHTIK010000002.1"/>
</dbReference>
<dbReference type="Proteomes" id="UP001597124">
    <property type="component" value="Unassembled WGS sequence"/>
</dbReference>
<keyword evidence="5" id="KW-1185">Reference proteome</keyword>
<name>A0ABW3C055_SPHXN</name>
<dbReference type="Gene3D" id="3.40.50.720">
    <property type="entry name" value="NAD(P)-binding Rossmann-like Domain"/>
    <property type="match status" value="1"/>
</dbReference>
<dbReference type="PROSITE" id="PS00061">
    <property type="entry name" value="ADH_SHORT"/>
    <property type="match status" value="1"/>
</dbReference>
<dbReference type="GO" id="GO:0016491">
    <property type="term" value="F:oxidoreductase activity"/>
    <property type="evidence" value="ECO:0007669"/>
    <property type="project" value="UniProtKB-KW"/>
</dbReference>
<evidence type="ECO:0000313" key="4">
    <source>
        <dbReference type="EMBL" id="MFD0847828.1"/>
    </source>
</evidence>
<dbReference type="InterPro" id="IPR002347">
    <property type="entry name" value="SDR_fam"/>
</dbReference>
<protein>
    <submittedName>
        <fullName evidence="4">SDR family NAD(P)-dependent oxidoreductase</fullName>
        <ecNumber evidence="4">1.1.1.-</ecNumber>
    </submittedName>
</protein>
<dbReference type="PANTHER" id="PTHR43639">
    <property type="entry name" value="OXIDOREDUCTASE, SHORT-CHAIN DEHYDROGENASE/REDUCTASE FAMILY (AFU_ORTHOLOGUE AFUA_5G02870)"/>
    <property type="match status" value="1"/>
</dbReference>
<dbReference type="InterPro" id="IPR036291">
    <property type="entry name" value="NAD(P)-bd_dom_sf"/>
</dbReference>
<dbReference type="PRINTS" id="PR00080">
    <property type="entry name" value="SDRFAMILY"/>
</dbReference>
<dbReference type="PANTHER" id="PTHR43639:SF1">
    <property type="entry name" value="SHORT-CHAIN DEHYDROGENASE_REDUCTASE FAMILY PROTEIN"/>
    <property type="match status" value="1"/>
</dbReference>
<gene>
    <name evidence="4" type="ORF">ACFQ00_05775</name>
</gene>
<dbReference type="SUPFAM" id="SSF51735">
    <property type="entry name" value="NAD(P)-binding Rossmann-fold domains"/>
    <property type="match status" value="1"/>
</dbReference>
<proteinExistence type="inferred from homology"/>
<evidence type="ECO:0000259" key="3">
    <source>
        <dbReference type="SMART" id="SM00822"/>
    </source>
</evidence>
<dbReference type="InterPro" id="IPR057326">
    <property type="entry name" value="KR_dom"/>
</dbReference>
<dbReference type="InterPro" id="IPR020904">
    <property type="entry name" value="Sc_DH/Rdtase_CS"/>
</dbReference>
<comment type="caution">
    <text evidence="4">The sequence shown here is derived from an EMBL/GenBank/DDBJ whole genome shotgun (WGS) entry which is preliminary data.</text>
</comment>
<dbReference type="PRINTS" id="PR00081">
    <property type="entry name" value="GDHRDH"/>
</dbReference>
<evidence type="ECO:0000313" key="5">
    <source>
        <dbReference type="Proteomes" id="UP001597124"/>
    </source>
</evidence>
<dbReference type="EC" id="1.1.1.-" evidence="4"/>
<keyword evidence="2 4" id="KW-0560">Oxidoreductase</keyword>
<evidence type="ECO:0000256" key="2">
    <source>
        <dbReference type="ARBA" id="ARBA00023002"/>
    </source>
</evidence>
<dbReference type="Pfam" id="PF13561">
    <property type="entry name" value="adh_short_C2"/>
    <property type="match status" value="1"/>
</dbReference>